<keyword evidence="3" id="KW-1185">Reference proteome</keyword>
<dbReference type="AlphaFoldDB" id="A0A8T9Q7H4"/>
<proteinExistence type="predicted"/>
<dbReference type="PANTHER" id="PTHR30595:SF6">
    <property type="entry name" value="SCHLAFEN ALBA-2 DOMAIN-CONTAINING PROTEIN"/>
    <property type="match status" value="1"/>
</dbReference>
<keyword evidence="2" id="KW-0547">Nucleotide-binding</keyword>
<name>A0A8T9Q7H4_9BACT</name>
<feature type="domain" description="Schlafen AlbA-2" evidence="1">
    <location>
        <begin position="26"/>
        <end position="151"/>
    </location>
</feature>
<dbReference type="Pfam" id="PF04326">
    <property type="entry name" value="SLFN_AlbA_2"/>
    <property type="match status" value="1"/>
</dbReference>
<dbReference type="InterPro" id="IPR007421">
    <property type="entry name" value="Schlafen_AlbA_2_dom"/>
</dbReference>
<dbReference type="KEGG" id="hcu:MUN79_23020"/>
<evidence type="ECO:0000313" key="3">
    <source>
        <dbReference type="Proteomes" id="UP000831796"/>
    </source>
</evidence>
<dbReference type="RefSeq" id="WP_244674866.1">
    <property type="nucleotide sequence ID" value="NZ_CP095046.1"/>
</dbReference>
<accession>A0A8T9Q7H4</accession>
<dbReference type="GO" id="GO:0005524">
    <property type="term" value="F:ATP binding"/>
    <property type="evidence" value="ECO:0007669"/>
    <property type="project" value="UniProtKB-KW"/>
</dbReference>
<reference evidence="2" key="1">
    <citation type="submission" date="2022-04" db="EMBL/GenBank/DDBJ databases">
        <title>Hymenobacter sp. isolated from the air.</title>
        <authorList>
            <person name="Won M."/>
            <person name="Lee C.-M."/>
            <person name="Woen H.-Y."/>
            <person name="Kwon S.-W."/>
        </authorList>
    </citation>
    <scope>NUCLEOTIDE SEQUENCE</scope>
    <source>
        <strain evidence="2">5116S-3</strain>
    </source>
</reference>
<dbReference type="Gene3D" id="3.30.950.30">
    <property type="entry name" value="Schlafen, AAA domain"/>
    <property type="match status" value="1"/>
</dbReference>
<keyword evidence="2" id="KW-0067">ATP-binding</keyword>
<dbReference type="PANTHER" id="PTHR30595">
    <property type="entry name" value="GLPR-RELATED TRANSCRIPTIONAL REPRESSOR"/>
    <property type="match status" value="1"/>
</dbReference>
<gene>
    <name evidence="2" type="ORF">MUN79_23020</name>
</gene>
<protein>
    <submittedName>
        <fullName evidence="2">ATP-binding protein</fullName>
    </submittedName>
</protein>
<sequence>MINIYDADWLADFFHLNQQGRLIRRESVTTEFKREFDWASKESRSKYAKSMAAFANNRGGCLVFGIKNAPHEVVGISNFMAIDDAVITTFLNELFTPYIEFERTEHEVDGKTIGIIWVKENQTKPVVCIKDSAVTFGSDIYFRYGAKSEKIKAGDLVNIINQVREDETRKWRNIFEKCATIGVDNIGFLNKKTGEIKSNANTFILDEALLNQIQIVDKYSEKTEGSPALRIIGEIPEVARVITRAKPLYEEDLIKAFSTGHLEATPQDYIRAIVHGNTVNVPVYFLFHAMQLNIHQSIDFVSNLATTHRQKDNLLKRLRDILDMNKKHAIHTLGGTPHAEKRKEYFELIVSSQSVEITNVEEAARVSESLYSLRGDIYSHAHCLPILDKLRSYSSEMKQGQRYTFRGH</sequence>
<dbReference type="Proteomes" id="UP000831796">
    <property type="component" value="Chromosome"/>
</dbReference>
<dbReference type="EMBL" id="CP095046">
    <property type="protein sequence ID" value="UOQ71459.1"/>
    <property type="molecule type" value="Genomic_DNA"/>
</dbReference>
<evidence type="ECO:0000259" key="1">
    <source>
        <dbReference type="Pfam" id="PF04326"/>
    </source>
</evidence>
<organism evidence="2 3">
    <name type="scientific">Hymenobacter cellulosilyticus</name>
    <dbReference type="NCBI Taxonomy" id="2932248"/>
    <lineage>
        <taxon>Bacteria</taxon>
        <taxon>Pseudomonadati</taxon>
        <taxon>Bacteroidota</taxon>
        <taxon>Cytophagia</taxon>
        <taxon>Cytophagales</taxon>
        <taxon>Hymenobacteraceae</taxon>
        <taxon>Hymenobacter</taxon>
    </lineage>
</organism>
<evidence type="ECO:0000313" key="2">
    <source>
        <dbReference type="EMBL" id="UOQ71459.1"/>
    </source>
</evidence>
<dbReference type="InterPro" id="IPR038461">
    <property type="entry name" value="Schlafen_AlbA_2_dom_sf"/>
</dbReference>